<evidence type="ECO:0000313" key="3">
    <source>
        <dbReference type="Proteomes" id="UP000265715"/>
    </source>
</evidence>
<keyword evidence="1" id="KW-0812">Transmembrane</keyword>
<evidence type="ECO:0000313" key="2">
    <source>
        <dbReference type="EMBL" id="RIH81970.1"/>
    </source>
</evidence>
<dbReference type="OrthoDB" id="7850496at2"/>
<proteinExistence type="predicted"/>
<gene>
    <name evidence="2" type="ORF">Mterra_02874</name>
</gene>
<reference evidence="2 3" key="1">
    <citation type="submission" date="2018-08" db="EMBL/GenBank/DDBJ databases">
        <title>Meiothermus terrae DSM 26712 genome sequencing project.</title>
        <authorList>
            <person name="Da Costa M.S."/>
            <person name="Albuquerque L."/>
            <person name="Raposo P."/>
            <person name="Froufe H.J.C."/>
            <person name="Barroso C.S."/>
            <person name="Egas C."/>
        </authorList>
    </citation>
    <scope>NUCLEOTIDE SEQUENCE [LARGE SCALE GENOMIC DNA]</scope>
    <source>
        <strain evidence="2 3">DSM 26712</strain>
    </source>
</reference>
<evidence type="ECO:0008006" key="4">
    <source>
        <dbReference type="Google" id="ProtNLM"/>
    </source>
</evidence>
<dbReference type="Proteomes" id="UP000265715">
    <property type="component" value="Unassembled WGS sequence"/>
</dbReference>
<comment type="caution">
    <text evidence="2">The sequence shown here is derived from an EMBL/GenBank/DDBJ whole genome shotgun (WGS) entry which is preliminary data.</text>
</comment>
<keyword evidence="1" id="KW-0472">Membrane</keyword>
<feature type="transmembrane region" description="Helical" evidence="1">
    <location>
        <begin position="141"/>
        <end position="162"/>
    </location>
</feature>
<keyword evidence="1" id="KW-1133">Transmembrane helix</keyword>
<dbReference type="EMBL" id="QXDL01000140">
    <property type="protein sequence ID" value="RIH81970.1"/>
    <property type="molecule type" value="Genomic_DNA"/>
</dbReference>
<dbReference type="AlphaFoldDB" id="A0A399EFW9"/>
<sequence length="163" mass="19124">MARNSPYLRDWRLADLIAAITLMGRYPYASLKWQEWEYRLGSPRSAGDWRTVFYEHPEFFRLSDEEEEWASLRLRHGLDRTYSVPLRRELSAEELRAAESSDAAYKDVTRRPLNPDEIDALVRTAIDLHARTIAHEQERRWLTPLLWSLLGTIVGIVLQSALR</sequence>
<protein>
    <recommendedName>
        <fullName evidence="4">N-carbamoyl-L-amino acid amidohydrolase</fullName>
    </recommendedName>
</protein>
<evidence type="ECO:0000256" key="1">
    <source>
        <dbReference type="SAM" id="Phobius"/>
    </source>
</evidence>
<accession>A0A399EFW9</accession>
<organism evidence="2 3">
    <name type="scientific">Calidithermus terrae</name>
    <dbReference type="NCBI Taxonomy" id="1408545"/>
    <lineage>
        <taxon>Bacteria</taxon>
        <taxon>Thermotogati</taxon>
        <taxon>Deinococcota</taxon>
        <taxon>Deinococci</taxon>
        <taxon>Thermales</taxon>
        <taxon>Thermaceae</taxon>
        <taxon>Calidithermus</taxon>
    </lineage>
</organism>
<dbReference type="RefSeq" id="WP_119315854.1">
    <property type="nucleotide sequence ID" value="NZ_QXDL01000140.1"/>
</dbReference>
<name>A0A399EFW9_9DEIN</name>
<keyword evidence="3" id="KW-1185">Reference proteome</keyword>